<accession>X6MUJ8</accession>
<organism evidence="5 6">
    <name type="scientific">Reticulomyxa filosa</name>
    <dbReference type="NCBI Taxonomy" id="46433"/>
    <lineage>
        <taxon>Eukaryota</taxon>
        <taxon>Sar</taxon>
        <taxon>Rhizaria</taxon>
        <taxon>Retaria</taxon>
        <taxon>Foraminifera</taxon>
        <taxon>Monothalamids</taxon>
        <taxon>Reticulomyxidae</taxon>
        <taxon>Reticulomyxa</taxon>
    </lineage>
</organism>
<keyword evidence="2" id="KW-0460">Magnesium</keyword>
<dbReference type="GO" id="GO:0008973">
    <property type="term" value="F:phosphopentomutase activity"/>
    <property type="evidence" value="ECO:0007669"/>
    <property type="project" value="TreeGrafter"/>
</dbReference>
<dbReference type="GO" id="GO:0006166">
    <property type="term" value="P:purine ribonucleoside salvage"/>
    <property type="evidence" value="ECO:0007669"/>
    <property type="project" value="TreeGrafter"/>
</dbReference>
<keyword evidence="1" id="KW-0479">Metal-binding</keyword>
<sequence>MEPSYRFADEKKMSQVFSKLRCWPDTNSYPNHMGPFKITRIRDVTTGFDSAEKDKKSKFPLQPSGQMITFWFDNGATVTLRNSGTEPKLKYYIEAKHDKDPKEARAIVDSMSKVLLKDFMQMEEK</sequence>
<proteinExistence type="predicted"/>
<dbReference type="Proteomes" id="UP000023152">
    <property type="component" value="Unassembled WGS sequence"/>
</dbReference>
<gene>
    <name evidence="5" type="ORF">RFI_19659</name>
</gene>
<dbReference type="OMA" id="FAINTEK"/>
<dbReference type="InterPro" id="IPR036900">
    <property type="entry name" value="A-D-PHexomutase_C_sf"/>
</dbReference>
<dbReference type="PANTHER" id="PTHR45745:SF1">
    <property type="entry name" value="PHOSPHOGLUCOMUTASE 2B-RELATED"/>
    <property type="match status" value="1"/>
</dbReference>
<dbReference type="InterPro" id="IPR005843">
    <property type="entry name" value="A-D-PHexomutase_C"/>
</dbReference>
<dbReference type="AlphaFoldDB" id="X6MUJ8"/>
<keyword evidence="3" id="KW-0413">Isomerase</keyword>
<evidence type="ECO:0000256" key="3">
    <source>
        <dbReference type="ARBA" id="ARBA00023235"/>
    </source>
</evidence>
<protein>
    <submittedName>
        <fullName evidence="5">Phosphoglucomutase-2</fullName>
    </submittedName>
</protein>
<dbReference type="EMBL" id="ASPP01016213">
    <property type="protein sequence ID" value="ETO17663.1"/>
    <property type="molecule type" value="Genomic_DNA"/>
</dbReference>
<dbReference type="PANTHER" id="PTHR45745">
    <property type="entry name" value="PHOSPHOMANNOMUTASE 45A"/>
    <property type="match status" value="1"/>
</dbReference>
<evidence type="ECO:0000256" key="1">
    <source>
        <dbReference type="ARBA" id="ARBA00022723"/>
    </source>
</evidence>
<comment type="caution">
    <text evidence="5">The sequence shown here is derived from an EMBL/GenBank/DDBJ whole genome shotgun (WGS) entry which is preliminary data.</text>
</comment>
<reference evidence="5 6" key="1">
    <citation type="journal article" date="2013" name="Curr. Biol.">
        <title>The Genome of the Foraminiferan Reticulomyxa filosa.</title>
        <authorList>
            <person name="Glockner G."/>
            <person name="Hulsmann N."/>
            <person name="Schleicher M."/>
            <person name="Noegel A.A."/>
            <person name="Eichinger L."/>
            <person name="Gallinger C."/>
            <person name="Pawlowski J."/>
            <person name="Sierra R."/>
            <person name="Euteneuer U."/>
            <person name="Pillet L."/>
            <person name="Moustafa A."/>
            <person name="Platzer M."/>
            <person name="Groth M."/>
            <person name="Szafranski K."/>
            <person name="Schliwa M."/>
        </authorList>
    </citation>
    <scope>NUCLEOTIDE SEQUENCE [LARGE SCALE GENOMIC DNA]</scope>
</reference>
<evidence type="ECO:0000313" key="6">
    <source>
        <dbReference type="Proteomes" id="UP000023152"/>
    </source>
</evidence>
<keyword evidence="6" id="KW-1185">Reference proteome</keyword>
<evidence type="ECO:0000259" key="4">
    <source>
        <dbReference type="Pfam" id="PF00408"/>
    </source>
</evidence>
<dbReference type="GO" id="GO:0046872">
    <property type="term" value="F:metal ion binding"/>
    <property type="evidence" value="ECO:0007669"/>
    <property type="project" value="UniProtKB-KW"/>
</dbReference>
<dbReference type="Gene3D" id="3.30.310.50">
    <property type="entry name" value="Alpha-D-phosphohexomutase, C-terminal domain"/>
    <property type="match status" value="1"/>
</dbReference>
<dbReference type="SUPFAM" id="SSF55957">
    <property type="entry name" value="Phosphoglucomutase, C-terminal domain"/>
    <property type="match status" value="1"/>
</dbReference>
<evidence type="ECO:0000313" key="5">
    <source>
        <dbReference type="EMBL" id="ETO17663.1"/>
    </source>
</evidence>
<name>X6MUJ8_RETFI</name>
<feature type="domain" description="Alpha-D-phosphohexomutase C-terminal" evidence="4">
    <location>
        <begin position="66"/>
        <end position="100"/>
    </location>
</feature>
<evidence type="ECO:0000256" key="2">
    <source>
        <dbReference type="ARBA" id="ARBA00022842"/>
    </source>
</evidence>
<dbReference type="GO" id="GO:0005634">
    <property type="term" value="C:nucleus"/>
    <property type="evidence" value="ECO:0007669"/>
    <property type="project" value="TreeGrafter"/>
</dbReference>
<dbReference type="OrthoDB" id="8300170at2759"/>
<dbReference type="Pfam" id="PF00408">
    <property type="entry name" value="PGM_PMM_IV"/>
    <property type="match status" value="1"/>
</dbReference>